<name>A0A643FUW8_9BURK</name>
<dbReference type="AlphaFoldDB" id="A0A643FUW8"/>
<accession>A0A643FUW8</accession>
<gene>
    <name evidence="4" type="ORF">F7R26_031500</name>
</gene>
<dbReference type="Gene3D" id="3.40.50.720">
    <property type="entry name" value="NAD(P)-binding Rossmann-like Domain"/>
    <property type="match status" value="1"/>
</dbReference>
<organism evidence="4 5">
    <name type="scientific">Cupriavidus basilensis</name>
    <dbReference type="NCBI Taxonomy" id="68895"/>
    <lineage>
        <taxon>Bacteria</taxon>
        <taxon>Pseudomonadati</taxon>
        <taxon>Pseudomonadota</taxon>
        <taxon>Betaproteobacteria</taxon>
        <taxon>Burkholderiales</taxon>
        <taxon>Burkholderiaceae</taxon>
        <taxon>Cupriavidus</taxon>
    </lineage>
</organism>
<evidence type="ECO:0000259" key="3">
    <source>
        <dbReference type="SMART" id="SM00822"/>
    </source>
</evidence>
<sequence>MHAQTTQNHPTRPLSGRTAVIIGGTSGIGRAVASRVVAAGGAVILGGRSQDALDAELARIEAAGGAACGHVVDMAERESVAAFFARIARLDYLFAPGATYQVASIHSDDHEAVESPFRSKFWGQYHAVHEAAPKIAPDGAIVLMSGAAGARPIKGASAYAACNAAIEGLGRSLALDLAPVRVNSVSPGTIDSDLWQRRSAELRSHAFESYSRSTALGRVGSVDEVADAVLFLFGNGYMTGSTLFVDGGYVLP</sequence>
<dbReference type="InterPro" id="IPR002347">
    <property type="entry name" value="SDR_fam"/>
</dbReference>
<evidence type="ECO:0000256" key="1">
    <source>
        <dbReference type="ARBA" id="ARBA00006484"/>
    </source>
</evidence>
<dbReference type="PRINTS" id="PR00081">
    <property type="entry name" value="GDHRDH"/>
</dbReference>
<dbReference type="RefSeq" id="WP_150986079.1">
    <property type="nucleotide sequence ID" value="NZ_CP062804.1"/>
</dbReference>
<feature type="domain" description="Ketoreductase" evidence="3">
    <location>
        <begin position="17"/>
        <end position="193"/>
    </location>
</feature>
<dbReference type="SUPFAM" id="SSF51735">
    <property type="entry name" value="NAD(P)-binding Rossmann-fold domains"/>
    <property type="match status" value="1"/>
</dbReference>
<keyword evidence="2" id="KW-0560">Oxidoreductase</keyword>
<dbReference type="Pfam" id="PF13561">
    <property type="entry name" value="adh_short_C2"/>
    <property type="match status" value="1"/>
</dbReference>
<dbReference type="InterPro" id="IPR051122">
    <property type="entry name" value="SDR_DHRS6-like"/>
</dbReference>
<dbReference type="GO" id="GO:0016491">
    <property type="term" value="F:oxidoreductase activity"/>
    <property type="evidence" value="ECO:0007669"/>
    <property type="project" value="UniProtKB-KW"/>
</dbReference>
<dbReference type="GeneID" id="98405491"/>
<dbReference type="EMBL" id="CP062804">
    <property type="protein sequence ID" value="QOT79272.1"/>
    <property type="molecule type" value="Genomic_DNA"/>
</dbReference>
<evidence type="ECO:0000313" key="5">
    <source>
        <dbReference type="Proteomes" id="UP000397656"/>
    </source>
</evidence>
<evidence type="ECO:0000256" key="2">
    <source>
        <dbReference type="ARBA" id="ARBA00023002"/>
    </source>
</evidence>
<reference evidence="4 5" key="1">
    <citation type="submission" date="2020-10" db="EMBL/GenBank/DDBJ databases">
        <title>Complete genome sequence of Cupriavidus basilensis CCUG 49340T.</title>
        <authorList>
            <person name="Salva-Serra F."/>
            <person name="Donoso R.A."/>
            <person name="Cho K.H."/>
            <person name="Yoo J.A."/>
            <person name="Lee K."/>
            <person name="Yoon S.-H."/>
            <person name="Perez-Pantoja D."/>
            <person name="Moore E.R.B."/>
        </authorList>
    </citation>
    <scope>NUCLEOTIDE SEQUENCE [LARGE SCALE GENOMIC DNA]</scope>
    <source>
        <strain evidence="5">CCUG 49340</strain>
    </source>
</reference>
<evidence type="ECO:0000313" key="4">
    <source>
        <dbReference type="EMBL" id="QOT79272.1"/>
    </source>
</evidence>
<comment type="similarity">
    <text evidence="1">Belongs to the short-chain dehydrogenases/reductases (SDR) family.</text>
</comment>
<dbReference type="CDD" id="cd05233">
    <property type="entry name" value="SDR_c"/>
    <property type="match status" value="1"/>
</dbReference>
<dbReference type="InterPro" id="IPR036291">
    <property type="entry name" value="NAD(P)-bd_dom_sf"/>
</dbReference>
<proteinExistence type="inferred from homology"/>
<dbReference type="Proteomes" id="UP000397656">
    <property type="component" value="Chromosome 2"/>
</dbReference>
<dbReference type="InterPro" id="IPR057326">
    <property type="entry name" value="KR_dom"/>
</dbReference>
<protein>
    <submittedName>
        <fullName evidence="4">SDR family oxidoreductase</fullName>
    </submittedName>
</protein>
<dbReference type="SMART" id="SM00822">
    <property type="entry name" value="PKS_KR"/>
    <property type="match status" value="1"/>
</dbReference>
<dbReference type="PANTHER" id="PTHR43477">
    <property type="entry name" value="DIHYDROANTICAPSIN 7-DEHYDROGENASE"/>
    <property type="match status" value="1"/>
</dbReference>
<dbReference type="PANTHER" id="PTHR43477:SF1">
    <property type="entry name" value="DIHYDROANTICAPSIN 7-DEHYDROGENASE"/>
    <property type="match status" value="1"/>
</dbReference>